<accession>A0A8S1ZFU5</accession>
<evidence type="ECO:0000256" key="1">
    <source>
        <dbReference type="SAM" id="MobiDB-lite"/>
    </source>
</evidence>
<feature type="compositionally biased region" description="Basic residues" evidence="1">
    <location>
        <begin position="187"/>
        <end position="196"/>
    </location>
</feature>
<dbReference type="AlphaFoldDB" id="A0A8S1ZFU5"/>
<feature type="region of interest" description="Disordered" evidence="1">
    <location>
        <begin position="126"/>
        <end position="205"/>
    </location>
</feature>
<dbReference type="Proteomes" id="UP000682877">
    <property type="component" value="Chromosome 1"/>
</dbReference>
<feature type="region of interest" description="Disordered" evidence="1">
    <location>
        <begin position="227"/>
        <end position="287"/>
    </location>
</feature>
<evidence type="ECO:0000313" key="3">
    <source>
        <dbReference type="Proteomes" id="UP000682877"/>
    </source>
</evidence>
<name>A0A8S1ZFU5_ARAAE</name>
<reference evidence="2" key="1">
    <citation type="submission" date="2021-01" db="EMBL/GenBank/DDBJ databases">
        <authorList>
            <person name="Bezrukov I."/>
        </authorList>
    </citation>
    <scope>NUCLEOTIDE SEQUENCE</scope>
</reference>
<evidence type="ECO:0000313" key="2">
    <source>
        <dbReference type="EMBL" id="CAE5958718.1"/>
    </source>
</evidence>
<sequence>MINQLVTSCRLFSSVFEYNDNNKQKKRKSASPSKKSASKSRSASPPATTAASPPASTAAPPPTSSDSPPVSVSTTGSKSIVLPNAQSTVLTTDLAIATAPPSDLKSVPSLALADVSKAVTTIAVSNPPALGADSEPSDSTPQSHKSVEKTQIETQAENLKASNQTTDDSSTVHPAESCPRLKTSETKHRRQRKQPHYGRASNVDAVKDSKMVYVRVSPKYVPVKEAAREVTSQPQLNHSLQKGEASGLSVQSKAGDSKDSDEKSSAPSSEAEPDSSDTVLSVPASVL</sequence>
<feature type="compositionally biased region" description="Low complexity" evidence="1">
    <location>
        <begin position="30"/>
        <end position="79"/>
    </location>
</feature>
<keyword evidence="3" id="KW-1185">Reference proteome</keyword>
<dbReference type="EMBL" id="LR999451">
    <property type="protein sequence ID" value="CAE5958718.1"/>
    <property type="molecule type" value="Genomic_DNA"/>
</dbReference>
<feature type="compositionally biased region" description="Polar residues" evidence="1">
    <location>
        <begin position="230"/>
        <end position="240"/>
    </location>
</feature>
<gene>
    <name evidence="2" type="ORF">AARE701A_LOCUS2303</name>
</gene>
<feature type="compositionally biased region" description="Polar residues" evidence="1">
    <location>
        <begin position="152"/>
        <end position="172"/>
    </location>
</feature>
<protein>
    <submittedName>
        <fullName evidence="2">Uncharacterized protein</fullName>
    </submittedName>
</protein>
<proteinExistence type="predicted"/>
<feature type="compositionally biased region" description="Basic and acidic residues" evidence="1">
    <location>
        <begin position="255"/>
        <end position="264"/>
    </location>
</feature>
<feature type="region of interest" description="Disordered" evidence="1">
    <location>
        <begin position="20"/>
        <end position="84"/>
    </location>
</feature>
<organism evidence="2 3">
    <name type="scientific">Arabidopsis arenosa</name>
    <name type="common">Sand rock-cress</name>
    <name type="synonym">Cardaminopsis arenosa</name>
    <dbReference type="NCBI Taxonomy" id="38785"/>
    <lineage>
        <taxon>Eukaryota</taxon>
        <taxon>Viridiplantae</taxon>
        <taxon>Streptophyta</taxon>
        <taxon>Embryophyta</taxon>
        <taxon>Tracheophyta</taxon>
        <taxon>Spermatophyta</taxon>
        <taxon>Magnoliopsida</taxon>
        <taxon>eudicotyledons</taxon>
        <taxon>Gunneridae</taxon>
        <taxon>Pentapetalae</taxon>
        <taxon>rosids</taxon>
        <taxon>malvids</taxon>
        <taxon>Brassicales</taxon>
        <taxon>Brassicaceae</taxon>
        <taxon>Camelineae</taxon>
        <taxon>Arabidopsis</taxon>
    </lineage>
</organism>